<keyword evidence="8" id="KW-0046">Antibiotic resistance</keyword>
<evidence type="ECO:0000256" key="9">
    <source>
        <dbReference type="RuleBase" id="RU361157"/>
    </source>
</evidence>
<feature type="transmembrane region" description="Helical" evidence="9">
    <location>
        <begin position="20"/>
        <end position="38"/>
    </location>
</feature>
<evidence type="ECO:0000256" key="2">
    <source>
        <dbReference type="ARBA" id="ARBA00007783"/>
    </source>
</evidence>
<evidence type="ECO:0000259" key="10">
    <source>
        <dbReference type="PROSITE" id="PS51012"/>
    </source>
</evidence>
<evidence type="ECO:0000313" key="12">
    <source>
        <dbReference type="Proteomes" id="UP000427071"/>
    </source>
</evidence>
<dbReference type="PANTHER" id="PTHR30294:SF38">
    <property type="entry name" value="TRANSPORT PERMEASE PROTEIN"/>
    <property type="match status" value="1"/>
</dbReference>
<dbReference type="PIRSF" id="PIRSF006648">
    <property type="entry name" value="DrrB"/>
    <property type="match status" value="1"/>
</dbReference>
<dbReference type="AlphaFoldDB" id="A0A6B8V955"/>
<reference evidence="12" key="1">
    <citation type="submission" date="2019-11" db="EMBL/GenBank/DDBJ databases">
        <title>Complete genome sequence of Corynebacterium kalinowskii 1959, a novel Corynebacterium species isolated from soil of a small paddock in Vilsendorf, Germany.</title>
        <authorList>
            <person name="Schaffert L."/>
            <person name="Ruwe M."/>
            <person name="Milse J."/>
            <person name="Hanuschka K."/>
            <person name="Ortseifen V."/>
            <person name="Droste J."/>
            <person name="Brandt D."/>
            <person name="Schlueter L."/>
            <person name="Kutter Y."/>
            <person name="Vinke S."/>
            <person name="Viehoefer P."/>
            <person name="Jacob L."/>
            <person name="Luebke N.-C."/>
            <person name="Schulte-Berndt E."/>
            <person name="Hain C."/>
            <person name="Linder M."/>
            <person name="Schmidt P."/>
            <person name="Wollenschlaeger L."/>
            <person name="Luttermann T."/>
            <person name="Thieme E."/>
            <person name="Hassa J."/>
            <person name="Haak M."/>
            <person name="Wittchen M."/>
            <person name="Mentz A."/>
            <person name="Persicke M."/>
            <person name="Busche T."/>
            <person name="Ruckert C."/>
        </authorList>
    </citation>
    <scope>NUCLEOTIDE SEQUENCE [LARGE SCALE GENOMIC DNA]</scope>
    <source>
        <strain evidence="12">1959</strain>
    </source>
</reference>
<evidence type="ECO:0000256" key="8">
    <source>
        <dbReference type="ARBA" id="ARBA00023251"/>
    </source>
</evidence>
<evidence type="ECO:0000256" key="1">
    <source>
        <dbReference type="ARBA" id="ARBA00004651"/>
    </source>
</evidence>
<keyword evidence="5 9" id="KW-0812">Transmembrane</keyword>
<evidence type="ECO:0000256" key="4">
    <source>
        <dbReference type="ARBA" id="ARBA00022475"/>
    </source>
</evidence>
<evidence type="ECO:0000313" key="11">
    <source>
        <dbReference type="EMBL" id="QGU00913.1"/>
    </source>
</evidence>
<keyword evidence="3 9" id="KW-0813">Transport</keyword>
<protein>
    <recommendedName>
        <fullName evidence="9">Transport permease protein</fullName>
    </recommendedName>
</protein>
<evidence type="ECO:0000256" key="3">
    <source>
        <dbReference type="ARBA" id="ARBA00022448"/>
    </source>
</evidence>
<dbReference type="Pfam" id="PF01061">
    <property type="entry name" value="ABC2_membrane"/>
    <property type="match status" value="1"/>
</dbReference>
<organism evidence="11 12">
    <name type="scientific">Corynebacterium kalinowskii</name>
    <dbReference type="NCBI Taxonomy" id="2675216"/>
    <lineage>
        <taxon>Bacteria</taxon>
        <taxon>Bacillati</taxon>
        <taxon>Actinomycetota</taxon>
        <taxon>Actinomycetes</taxon>
        <taxon>Mycobacteriales</taxon>
        <taxon>Corynebacteriaceae</taxon>
        <taxon>Corynebacterium</taxon>
    </lineage>
</organism>
<proteinExistence type="inferred from homology"/>
<dbReference type="EMBL" id="CP046452">
    <property type="protein sequence ID" value="QGU00913.1"/>
    <property type="molecule type" value="Genomic_DNA"/>
</dbReference>
<feature type="transmembrane region" description="Helical" evidence="9">
    <location>
        <begin position="157"/>
        <end position="175"/>
    </location>
</feature>
<evidence type="ECO:0000256" key="5">
    <source>
        <dbReference type="ARBA" id="ARBA00022692"/>
    </source>
</evidence>
<dbReference type="InterPro" id="IPR000412">
    <property type="entry name" value="ABC_2_transport"/>
</dbReference>
<keyword evidence="6 9" id="KW-1133">Transmembrane helix</keyword>
<dbReference type="GO" id="GO:0140359">
    <property type="term" value="F:ABC-type transporter activity"/>
    <property type="evidence" value="ECO:0007669"/>
    <property type="project" value="InterPro"/>
</dbReference>
<comment type="subcellular location">
    <subcellularLocation>
        <location evidence="1 9">Cell membrane</location>
        <topology evidence="1 9">Multi-pass membrane protein</topology>
    </subcellularLocation>
</comment>
<keyword evidence="4 9" id="KW-1003">Cell membrane</keyword>
<dbReference type="PROSITE" id="PS51012">
    <property type="entry name" value="ABC_TM2"/>
    <property type="match status" value="1"/>
</dbReference>
<feature type="transmembrane region" description="Helical" evidence="9">
    <location>
        <begin position="214"/>
        <end position="233"/>
    </location>
</feature>
<dbReference type="KEGG" id="ckw:CKALI_00045"/>
<keyword evidence="7 9" id="KW-0472">Membrane</keyword>
<dbReference type="PANTHER" id="PTHR30294">
    <property type="entry name" value="MEMBRANE COMPONENT OF ABC TRANSPORTER YHHJ-RELATED"/>
    <property type="match status" value="1"/>
</dbReference>
<sequence>MILATVNRILREITGDKRTVALIVAVPSLLLTLLYFVYDGSRLFNSVAVMMLGVFPMLLMFIVASVTMQRERKSGTLERLMTTRLTTVQLLLAYGIAFSLFALVQALVLVCIAYFFLNVTTAVAIGWIFLVAPLAGILGGAFGLLASAFAENEFQAVQFMPVFFGPQFFLGGVLVPRADMNSVLHAVSNFLPLSYVIDTLRSFLVDSSLGSDTWWNLGIVFAFALGALVLAAVSMPRATK</sequence>
<comment type="similarity">
    <text evidence="2 9">Belongs to the ABC-2 integral membrane protein family.</text>
</comment>
<evidence type="ECO:0000256" key="7">
    <source>
        <dbReference type="ARBA" id="ARBA00023136"/>
    </source>
</evidence>
<dbReference type="GO" id="GO:0046677">
    <property type="term" value="P:response to antibiotic"/>
    <property type="evidence" value="ECO:0007669"/>
    <property type="project" value="UniProtKB-KW"/>
</dbReference>
<keyword evidence="12" id="KW-1185">Reference proteome</keyword>
<dbReference type="GO" id="GO:0043190">
    <property type="term" value="C:ATP-binding cassette (ABC) transporter complex"/>
    <property type="evidence" value="ECO:0007669"/>
    <property type="project" value="InterPro"/>
</dbReference>
<accession>A0A6B8V955</accession>
<dbReference type="InterPro" id="IPR051449">
    <property type="entry name" value="ABC-2_transporter_component"/>
</dbReference>
<name>A0A6B8V955_9CORY</name>
<dbReference type="InterPro" id="IPR047817">
    <property type="entry name" value="ABC2_TM_bact-type"/>
</dbReference>
<dbReference type="InterPro" id="IPR013525">
    <property type="entry name" value="ABC2_TM"/>
</dbReference>
<dbReference type="Proteomes" id="UP000427071">
    <property type="component" value="Chromosome"/>
</dbReference>
<feature type="transmembrane region" description="Helical" evidence="9">
    <location>
        <begin position="88"/>
        <end position="117"/>
    </location>
</feature>
<feature type="transmembrane region" description="Helical" evidence="9">
    <location>
        <begin position="123"/>
        <end position="145"/>
    </location>
</feature>
<dbReference type="RefSeq" id="WP_156191382.1">
    <property type="nucleotide sequence ID" value="NZ_CP046452.1"/>
</dbReference>
<feature type="domain" description="ABC transmembrane type-2" evidence="10">
    <location>
        <begin position="16"/>
        <end position="238"/>
    </location>
</feature>
<evidence type="ECO:0000256" key="6">
    <source>
        <dbReference type="ARBA" id="ARBA00022989"/>
    </source>
</evidence>
<feature type="transmembrane region" description="Helical" evidence="9">
    <location>
        <begin position="44"/>
        <end position="67"/>
    </location>
</feature>
<gene>
    <name evidence="11" type="primary">ybhR</name>
    <name evidence="11" type="ORF">CKALI_00045</name>
</gene>